<dbReference type="Proteomes" id="UP000186817">
    <property type="component" value="Unassembled WGS sequence"/>
</dbReference>
<gene>
    <name evidence="2" type="ORF">AK812_SmicGene36397</name>
</gene>
<dbReference type="EMBL" id="LSRX01001157">
    <property type="protein sequence ID" value="OLP82907.1"/>
    <property type="molecule type" value="Genomic_DNA"/>
</dbReference>
<evidence type="ECO:0000256" key="1">
    <source>
        <dbReference type="SAM" id="MobiDB-lite"/>
    </source>
</evidence>
<name>A0A1Q9CJ54_SYMMI</name>
<evidence type="ECO:0000313" key="3">
    <source>
        <dbReference type="Proteomes" id="UP000186817"/>
    </source>
</evidence>
<proteinExistence type="predicted"/>
<reference evidence="2 3" key="1">
    <citation type="submission" date="2016-02" db="EMBL/GenBank/DDBJ databases">
        <title>Genome analysis of coral dinoflagellate symbionts highlights evolutionary adaptations to a symbiotic lifestyle.</title>
        <authorList>
            <person name="Aranda M."/>
            <person name="Li Y."/>
            <person name="Liew Y.J."/>
            <person name="Baumgarten S."/>
            <person name="Simakov O."/>
            <person name="Wilson M."/>
            <person name="Piel J."/>
            <person name="Ashoor H."/>
            <person name="Bougouffa S."/>
            <person name="Bajic V.B."/>
            <person name="Ryu T."/>
            <person name="Ravasi T."/>
            <person name="Bayer T."/>
            <person name="Micklem G."/>
            <person name="Kim H."/>
            <person name="Bhak J."/>
            <person name="Lajeunesse T.C."/>
            <person name="Voolstra C.R."/>
        </authorList>
    </citation>
    <scope>NUCLEOTIDE SEQUENCE [LARGE SCALE GENOMIC DNA]</scope>
    <source>
        <strain evidence="2 3">CCMP2467</strain>
    </source>
</reference>
<organism evidence="2 3">
    <name type="scientific">Symbiodinium microadriaticum</name>
    <name type="common">Dinoflagellate</name>
    <name type="synonym">Zooxanthella microadriatica</name>
    <dbReference type="NCBI Taxonomy" id="2951"/>
    <lineage>
        <taxon>Eukaryota</taxon>
        <taxon>Sar</taxon>
        <taxon>Alveolata</taxon>
        <taxon>Dinophyceae</taxon>
        <taxon>Suessiales</taxon>
        <taxon>Symbiodiniaceae</taxon>
        <taxon>Symbiodinium</taxon>
    </lineage>
</organism>
<dbReference type="OrthoDB" id="421548at2759"/>
<feature type="region of interest" description="Disordered" evidence="1">
    <location>
        <begin position="1104"/>
        <end position="1128"/>
    </location>
</feature>
<feature type="region of interest" description="Disordered" evidence="1">
    <location>
        <begin position="62"/>
        <end position="103"/>
    </location>
</feature>
<comment type="caution">
    <text evidence="2">The sequence shown here is derived from an EMBL/GenBank/DDBJ whole genome shotgun (WGS) entry which is preliminary data.</text>
</comment>
<evidence type="ECO:0000313" key="2">
    <source>
        <dbReference type="EMBL" id="OLP82907.1"/>
    </source>
</evidence>
<accession>A0A1Q9CJ54</accession>
<protein>
    <submittedName>
        <fullName evidence="2">Uncharacterized protein</fullName>
    </submittedName>
</protein>
<keyword evidence="3" id="KW-1185">Reference proteome</keyword>
<sequence>MGSEVLQDRLGFVDALKHDISSYLATGEEPSGGFPASDRLNLGDYLAGRILCYAKPEEEIFEGDEGRWPTSPSSPSGLPRPFGAPPAPGGKNAQLRSKTASSSTSVRVVTTRYVKPVTFAAGKMSWALMRNRNGLECHIFISHAWIEGVFEFIVKVLYSWPQGAQSAWMCTLSMPQHLDIKDLIKVPRTSPFAIALNAASHVLVVPNHHKSIYTRLWCAYEIYLADECGKVIVIARASRWKQTRKRKGLAALGVRAQPLQRGNAIYNLEHEWSKFLFNLIKAPENSQVMEEMAFDTAYSAISEAAMTGSNTMLAEESRAKTTQLVRNYANTLLNKSHDVGAYIRHGSISNIFDSLSGEEVTLGVAALSQQNDHFMSSIGTNHPFKNILLLTYDSTDVETQTIPAPGGDVTLSVEASEQSPMMGLCEVAAKVKTPWFAVTTNYHIINAPVSVLMHMGQPVLPYLLASSSYCMDRPDCNLAVFWLSFGTLTIWRADAPISLWVDKVALQRSSLRQCKASLEQAEELFGIKLNYHHDVTEVLFNTTETESFCAAWTLAAGDKSLEDCQLVSGPSADDFMAWKLSLGMSITGTARERTRYGGWAVVEPLEVLDHLVGEYADTLAYISNCSLNVENASSSTGSTTTSSSTTTTVCSPVLDFSIEIMEGICDLSNWGMLSADAVSCEPATTPFVQLALANKMFSHCGAWCLFDFNQPDEVSFYWNNAEKCFQQSGFCNSEHPEEQELAVARQKSFCSTTTTSTGTSITSTTTVQHVIQLPADVSVNTVEGRIVESTLWEALALMEMQADSLMTATAWGNVTVVKLRSLAADFDSSDRVVFSTGGAGGVRGVTVSVPLQLVQNLMQGANPMLAVTEVLPDVSETMPSNGEGSSQVVLNSPVVEISILLEAQGKVSVATVSDLAEPILVRLSDASQQPQDVCAFFDHTSRAWSSVGLQAISVNDLSGGWCQSTHLSMLAIVQVVPFEGLIAEQDTSFELTSIALGCASLFAGGGVVFLLWYYRCKPARGGSVQIQGKGDQTFVVTYSRSTRSAEHEPDEPMKSISTKSLSFQAFRSEASASAASKVHIEWNIQANDWKTRLHDLEGWTGDLKQHHATQAAEVGRGRPGPASTDAPKDAPDLLAALKRAETAAMEEAERLEFLVEVDPPVPLDSVQVAEDPQKAAMPSFYENGEAVLYFSMTNQCWLVAQIHGDPAWMNSEKQIDREPGFLLRIFFPQASFLTTTASYRVEEVTHGRRSRASRTWSWKSGHIHKIPPVAMSTVHPYAVTLSSGDKINVDLGRIRRFYETGSRVRVFRGRHGWHYGTVFEDAVEAATTTSDSSLAKSMESDNADEHIQVRLDDTDDVVPVSCYLVDGGLLSF</sequence>